<dbReference type="RefSeq" id="WP_244034207.1">
    <property type="nucleotide sequence ID" value="NZ_JAAECS010000001.1"/>
</dbReference>
<evidence type="ECO:0000313" key="1">
    <source>
        <dbReference type="EMBL" id="MCJ1989042.1"/>
    </source>
</evidence>
<comment type="caution">
    <text evidence="1">The sequence shown here is derived from an EMBL/GenBank/DDBJ whole genome shotgun (WGS) entry which is preliminary data.</text>
</comment>
<evidence type="ECO:0000313" key="2">
    <source>
        <dbReference type="Proteomes" id="UP001522450"/>
    </source>
</evidence>
<sequence length="361" mass="41201">MTTEKEYYSVTNKIFELADADEWDYTTLAAIASFNLPFVSDKEIKATTIETSYITLDMIMQKLVIIDDTNNRNKARIKKSLKKLGDAGVISIVATKKANKNSYFKLSQNIAQDGQNQGFHSIVVSEFENICFNIEKVTDKTKALACYMFVCHRVFRASKQTKQANFNWVNQLQNYICWDAQENIGKAYNKKRESVSKTIQQLVDAKAIATRTIRRKSETKEVKNIYSKFSDSENLDDYIKLQIENGEYAKEVVKKVKSTKTKAVKAKVTAKKEVSEIKQDEKEQTKAQIQSLKFAGVENGDDIKGFKKQAKIFDDTAFKSAIEKARTKAETEKQKKLLDLADFKASENTTTSINYDKLFPF</sequence>
<protein>
    <submittedName>
        <fullName evidence="1">Uncharacterized protein</fullName>
    </submittedName>
</protein>
<dbReference type="EMBL" id="JAAECS010000001">
    <property type="protein sequence ID" value="MCJ1989042.1"/>
    <property type="molecule type" value="Genomic_DNA"/>
</dbReference>
<gene>
    <name evidence="1" type="ORF">GYN21_02305</name>
</gene>
<proteinExistence type="predicted"/>
<accession>A0ABT0AQR3</accession>
<keyword evidence="2" id="KW-1185">Reference proteome</keyword>
<name>A0ABT0AQR3_9LACT</name>
<dbReference type="Proteomes" id="UP001522450">
    <property type="component" value="Unassembled WGS sequence"/>
</dbReference>
<organism evidence="1 2">
    <name type="scientific">Pseudolactococcus carnosus</name>
    <dbReference type="NCBI Taxonomy" id="2749961"/>
    <lineage>
        <taxon>Bacteria</taxon>
        <taxon>Bacillati</taxon>
        <taxon>Bacillota</taxon>
        <taxon>Bacilli</taxon>
        <taxon>Lactobacillales</taxon>
        <taxon>Streptococcaceae</taxon>
        <taxon>Pseudolactococcus</taxon>
    </lineage>
</organism>
<reference evidence="1 2" key="1">
    <citation type="journal article" date="2022" name="Microbiol. Res.">
        <title>Comparative genome analysis, predicted lifestyle and antimicrobial strategies of Lactococcus carnosus and Lactococcus paracarnosus isolated from meat.</title>
        <authorList>
            <person name="Werum V."/>
            <person name="Ehrmann M."/>
            <person name="Vogel R."/>
            <person name="Hilgarth M."/>
        </authorList>
    </citation>
    <scope>NUCLEOTIDE SEQUENCE [LARGE SCALE GENOMIC DNA]</scope>
    <source>
        <strain evidence="1 2">TMW22177</strain>
    </source>
</reference>